<dbReference type="PANTHER" id="PTHR43386:SF1">
    <property type="entry name" value="D,D-DIPEPTIDE TRANSPORT SYSTEM PERMEASE PROTEIN DDPC-RELATED"/>
    <property type="match status" value="1"/>
</dbReference>
<dbReference type="CDD" id="cd06261">
    <property type="entry name" value="TM_PBP2"/>
    <property type="match status" value="1"/>
</dbReference>
<dbReference type="GO" id="GO:0005886">
    <property type="term" value="C:plasma membrane"/>
    <property type="evidence" value="ECO:0007669"/>
    <property type="project" value="UniProtKB-SubCell"/>
</dbReference>
<dbReference type="PANTHER" id="PTHR43386">
    <property type="entry name" value="OLIGOPEPTIDE TRANSPORT SYSTEM PERMEASE PROTEIN APPC"/>
    <property type="match status" value="1"/>
</dbReference>
<evidence type="ECO:0000313" key="10">
    <source>
        <dbReference type="Proteomes" id="UP000192569"/>
    </source>
</evidence>
<dbReference type="RefSeq" id="WP_084666677.1">
    <property type="nucleotide sequence ID" value="NZ_LT838272.1"/>
</dbReference>
<gene>
    <name evidence="9" type="ORF">SAMN00808754_3013</name>
</gene>
<dbReference type="InterPro" id="IPR025966">
    <property type="entry name" value="OppC_N"/>
</dbReference>
<protein>
    <submittedName>
        <fullName evidence="9">Peptide/nickel transport system permease protein</fullName>
    </submittedName>
</protein>
<dbReference type="InterPro" id="IPR035906">
    <property type="entry name" value="MetI-like_sf"/>
</dbReference>
<dbReference type="STRING" id="698762.SAMN00808754_3013"/>
<keyword evidence="4 7" id="KW-0812">Transmembrane</keyword>
<feature type="transmembrane region" description="Helical" evidence="7">
    <location>
        <begin position="20"/>
        <end position="38"/>
    </location>
</feature>
<dbReference type="SUPFAM" id="SSF161098">
    <property type="entry name" value="MetI-like"/>
    <property type="match status" value="1"/>
</dbReference>
<feature type="transmembrane region" description="Helical" evidence="7">
    <location>
        <begin position="113"/>
        <end position="132"/>
    </location>
</feature>
<keyword evidence="6 7" id="KW-0472">Membrane</keyword>
<dbReference type="GO" id="GO:0055085">
    <property type="term" value="P:transmembrane transport"/>
    <property type="evidence" value="ECO:0007669"/>
    <property type="project" value="InterPro"/>
</dbReference>
<dbReference type="Pfam" id="PF00528">
    <property type="entry name" value="BPD_transp_1"/>
    <property type="match status" value="1"/>
</dbReference>
<evidence type="ECO:0000256" key="1">
    <source>
        <dbReference type="ARBA" id="ARBA00004651"/>
    </source>
</evidence>
<dbReference type="InterPro" id="IPR050366">
    <property type="entry name" value="BP-dependent_transpt_permease"/>
</dbReference>
<keyword evidence="2 7" id="KW-0813">Transport</keyword>
<sequence>MHVNYWQEIKENRLGRTGLWLFLFLAFLAALAPFLAPYSPEARVGAAFSRPSAQHWLGTNDVGQDVWSCLLYGARTSLLVGCGAALLAGIISVLVGSSAALAGGLYDALCMRVVDAFLVIPPVLVAILVGAYLKPHLLTLILLLAAFLWPGGARIIRAEALSLKEKKSVAAARTFGAGSFYIMARHIIPDLGPVLLAVMIQNARRAIFMEAGLSFLGVSDPTLLSWGKMMQQALNFTYLGVWKWWLLPPGLALSVTVTALTFIGYALEGVLNPRLRG</sequence>
<keyword evidence="3" id="KW-1003">Cell membrane</keyword>
<dbReference type="PROSITE" id="PS50928">
    <property type="entry name" value="ABC_TM1"/>
    <property type="match status" value="1"/>
</dbReference>
<feature type="transmembrane region" description="Helical" evidence="7">
    <location>
        <begin position="78"/>
        <end position="101"/>
    </location>
</feature>
<reference evidence="9 10" key="1">
    <citation type="submission" date="2017-04" db="EMBL/GenBank/DDBJ databases">
        <authorList>
            <person name="Afonso C.L."/>
            <person name="Miller P.J."/>
            <person name="Scott M.A."/>
            <person name="Spackman E."/>
            <person name="Goraichik I."/>
            <person name="Dimitrov K.M."/>
            <person name="Suarez D.L."/>
            <person name="Swayne D.E."/>
        </authorList>
    </citation>
    <scope>NUCLEOTIDE SEQUENCE [LARGE SCALE GENOMIC DNA]</scope>
    <source>
        <strain evidence="9 10">ToBE</strain>
    </source>
</reference>
<dbReference type="EMBL" id="LT838272">
    <property type="protein sequence ID" value="SMB99654.1"/>
    <property type="molecule type" value="Genomic_DNA"/>
</dbReference>
<evidence type="ECO:0000256" key="4">
    <source>
        <dbReference type="ARBA" id="ARBA00022692"/>
    </source>
</evidence>
<feature type="transmembrane region" description="Helical" evidence="7">
    <location>
        <begin position="138"/>
        <end position="156"/>
    </location>
</feature>
<dbReference type="InterPro" id="IPR000515">
    <property type="entry name" value="MetI-like"/>
</dbReference>
<comment type="similarity">
    <text evidence="7">Belongs to the binding-protein-dependent transport system permease family.</text>
</comment>
<dbReference type="Proteomes" id="UP000192569">
    <property type="component" value="Chromosome I"/>
</dbReference>
<comment type="subcellular location">
    <subcellularLocation>
        <location evidence="1 7">Cell membrane</location>
        <topology evidence="1 7">Multi-pass membrane protein</topology>
    </subcellularLocation>
</comment>
<evidence type="ECO:0000313" key="9">
    <source>
        <dbReference type="EMBL" id="SMB99654.1"/>
    </source>
</evidence>
<evidence type="ECO:0000259" key="8">
    <source>
        <dbReference type="PROSITE" id="PS50928"/>
    </source>
</evidence>
<evidence type="ECO:0000256" key="3">
    <source>
        <dbReference type="ARBA" id="ARBA00022475"/>
    </source>
</evidence>
<feature type="transmembrane region" description="Helical" evidence="7">
    <location>
        <begin position="246"/>
        <end position="267"/>
    </location>
</feature>
<accession>A0A1W1W3J0</accession>
<proteinExistence type="inferred from homology"/>
<keyword evidence="5 7" id="KW-1133">Transmembrane helix</keyword>
<evidence type="ECO:0000256" key="2">
    <source>
        <dbReference type="ARBA" id="ARBA00022448"/>
    </source>
</evidence>
<dbReference type="Pfam" id="PF12911">
    <property type="entry name" value="OppC_N"/>
    <property type="match status" value="1"/>
</dbReference>
<dbReference type="Gene3D" id="1.10.3720.10">
    <property type="entry name" value="MetI-like"/>
    <property type="match status" value="1"/>
</dbReference>
<name>A0A1W1W3J0_9FIRM</name>
<dbReference type="AlphaFoldDB" id="A0A1W1W3J0"/>
<evidence type="ECO:0000256" key="5">
    <source>
        <dbReference type="ARBA" id="ARBA00022989"/>
    </source>
</evidence>
<keyword evidence="10" id="KW-1185">Reference proteome</keyword>
<evidence type="ECO:0000256" key="7">
    <source>
        <dbReference type="RuleBase" id="RU363032"/>
    </source>
</evidence>
<feature type="domain" description="ABC transmembrane type-1" evidence="8">
    <location>
        <begin position="74"/>
        <end position="264"/>
    </location>
</feature>
<dbReference type="OrthoDB" id="9783218at2"/>
<organism evidence="9 10">
    <name type="scientific">Thermanaeromonas toyohensis ToBE</name>
    <dbReference type="NCBI Taxonomy" id="698762"/>
    <lineage>
        <taxon>Bacteria</taxon>
        <taxon>Bacillati</taxon>
        <taxon>Bacillota</taxon>
        <taxon>Clostridia</taxon>
        <taxon>Neomoorellales</taxon>
        <taxon>Neomoorellaceae</taxon>
        <taxon>Thermanaeromonas</taxon>
    </lineage>
</organism>
<evidence type="ECO:0000256" key="6">
    <source>
        <dbReference type="ARBA" id="ARBA00023136"/>
    </source>
</evidence>